<dbReference type="PANTHER" id="PTHR47817:SF2">
    <property type="entry name" value="OS04G0686300 PROTEIN"/>
    <property type="match status" value="1"/>
</dbReference>
<dbReference type="EMBL" id="CM016557">
    <property type="protein sequence ID" value="TKW10270.1"/>
    <property type="molecule type" value="Genomic_DNA"/>
</dbReference>
<dbReference type="InterPro" id="IPR036591">
    <property type="entry name" value="YggU-like_sf"/>
</dbReference>
<proteinExistence type="predicted"/>
<dbReference type="Gramene" id="TKW10270">
    <property type="protein sequence ID" value="TKW10270"/>
    <property type="gene ID" value="SEVIR_6G151400v2"/>
</dbReference>
<dbReference type="SUPFAM" id="SSF69786">
    <property type="entry name" value="YggU-like"/>
    <property type="match status" value="1"/>
</dbReference>
<evidence type="ECO:0000313" key="3">
    <source>
        <dbReference type="Proteomes" id="UP000298652"/>
    </source>
</evidence>
<organism evidence="2 3">
    <name type="scientific">Setaria viridis</name>
    <name type="common">Green bristlegrass</name>
    <name type="synonym">Setaria italica subsp. viridis</name>
    <dbReference type="NCBI Taxonomy" id="4556"/>
    <lineage>
        <taxon>Eukaryota</taxon>
        <taxon>Viridiplantae</taxon>
        <taxon>Streptophyta</taxon>
        <taxon>Embryophyta</taxon>
        <taxon>Tracheophyta</taxon>
        <taxon>Spermatophyta</taxon>
        <taxon>Magnoliopsida</taxon>
        <taxon>Liliopsida</taxon>
        <taxon>Poales</taxon>
        <taxon>Poaceae</taxon>
        <taxon>PACMAD clade</taxon>
        <taxon>Panicoideae</taxon>
        <taxon>Panicodae</taxon>
        <taxon>Paniceae</taxon>
        <taxon>Cenchrinae</taxon>
        <taxon>Setaria</taxon>
    </lineage>
</organism>
<dbReference type="PANTHER" id="PTHR47817">
    <property type="entry name" value="OS04G0686300 PROTEIN"/>
    <property type="match status" value="1"/>
</dbReference>
<sequence>MALGKRGKAKGEAPPPANAGEGGFPSCLRLMPPSTVAISIHAKPGSKIDATARDGEANIVLVDFISSVSSSLRKDLEVKMQESEIGEMTASRICCQLGFKYW</sequence>
<accession>A0A4U6U3W2</accession>
<gene>
    <name evidence="2" type="ORF">SEVIR_6G151400v2</name>
</gene>
<feature type="region of interest" description="Disordered" evidence="1">
    <location>
        <begin position="1"/>
        <end position="25"/>
    </location>
</feature>
<protein>
    <submittedName>
        <fullName evidence="2">Uncharacterized protein</fullName>
    </submittedName>
</protein>
<dbReference type="Proteomes" id="UP000298652">
    <property type="component" value="Chromosome 6"/>
</dbReference>
<evidence type="ECO:0000256" key="1">
    <source>
        <dbReference type="SAM" id="MobiDB-lite"/>
    </source>
</evidence>
<keyword evidence="3" id="KW-1185">Reference proteome</keyword>
<name>A0A4U6U3W2_SETVI</name>
<evidence type="ECO:0000313" key="2">
    <source>
        <dbReference type="EMBL" id="TKW10270.1"/>
    </source>
</evidence>
<reference evidence="2" key="1">
    <citation type="submission" date="2019-03" db="EMBL/GenBank/DDBJ databases">
        <title>WGS assembly of Setaria viridis.</title>
        <authorList>
            <person name="Huang P."/>
            <person name="Jenkins J."/>
            <person name="Grimwood J."/>
            <person name="Barry K."/>
            <person name="Healey A."/>
            <person name="Mamidi S."/>
            <person name="Sreedasyam A."/>
            <person name="Shu S."/>
            <person name="Feldman M."/>
            <person name="Wu J."/>
            <person name="Yu Y."/>
            <person name="Chen C."/>
            <person name="Johnson J."/>
            <person name="Rokhsar D."/>
            <person name="Baxter I."/>
            <person name="Schmutz J."/>
            <person name="Brutnell T."/>
            <person name="Kellogg E."/>
        </authorList>
    </citation>
    <scope>NUCLEOTIDE SEQUENCE [LARGE SCALE GENOMIC DNA]</scope>
</reference>
<dbReference type="AlphaFoldDB" id="A0A4U6U3W2"/>